<name>A0AAV4QEI0_9ARAC</name>
<feature type="transmembrane region" description="Helical" evidence="2">
    <location>
        <begin position="316"/>
        <end position="333"/>
    </location>
</feature>
<accession>A0AAV4QEI0</accession>
<sequence>MECKEDKKETASPKMLTRSSVLNSMDRNVEKARQSSLVNLSKSTKAVRFFPDFVDSSESASSKDVPETDSNASPQEAVMADSSASSQEAATTHSSVSSQEAATTHSSASSQEAATTHSSASSQEAATTHSSASSQEAATTHSSTLSQEAATTRRCIFPWRELLEQVNTWVEINRSKDINYTDVVEPFIRFVGISARDPLYENSSLPFVDLVPKALLGIYVIPKVFPDSQVYFLNTVISYFYFYCTTNIWGSFLGFILTSVCVFFMYEGPQTTIKYINSPILGMVIAFCGTVEACEFTMDIILMVTMAFAIYQKCGTNIFALSFISMSFYYPALRKAYREAKLMDNTEMSGLEKTAEM</sequence>
<feature type="region of interest" description="Disordered" evidence="1">
    <location>
        <begin position="54"/>
        <end position="146"/>
    </location>
</feature>
<dbReference type="AlphaFoldDB" id="A0AAV4QEI0"/>
<feature type="compositionally biased region" description="Polar residues" evidence="1">
    <location>
        <begin position="17"/>
        <end position="26"/>
    </location>
</feature>
<evidence type="ECO:0000313" key="3">
    <source>
        <dbReference type="EMBL" id="GIY05763.1"/>
    </source>
</evidence>
<protein>
    <submittedName>
        <fullName evidence="3">Uncharacterized protein</fullName>
    </submittedName>
</protein>
<feature type="region of interest" description="Disordered" evidence="1">
    <location>
        <begin position="1"/>
        <end position="29"/>
    </location>
</feature>
<keyword evidence="4" id="KW-1185">Reference proteome</keyword>
<feature type="compositionally biased region" description="Polar residues" evidence="1">
    <location>
        <begin position="56"/>
        <end position="74"/>
    </location>
</feature>
<comment type="caution">
    <text evidence="3">The sequence shown here is derived from an EMBL/GenBank/DDBJ whole genome shotgun (WGS) entry which is preliminary data.</text>
</comment>
<keyword evidence="2" id="KW-0472">Membrane</keyword>
<feature type="transmembrane region" description="Helical" evidence="2">
    <location>
        <begin position="280"/>
        <end position="310"/>
    </location>
</feature>
<feature type="compositionally biased region" description="Polar residues" evidence="1">
    <location>
        <begin position="82"/>
        <end position="146"/>
    </location>
</feature>
<organism evidence="3 4">
    <name type="scientific">Caerostris darwini</name>
    <dbReference type="NCBI Taxonomy" id="1538125"/>
    <lineage>
        <taxon>Eukaryota</taxon>
        <taxon>Metazoa</taxon>
        <taxon>Ecdysozoa</taxon>
        <taxon>Arthropoda</taxon>
        <taxon>Chelicerata</taxon>
        <taxon>Arachnida</taxon>
        <taxon>Araneae</taxon>
        <taxon>Araneomorphae</taxon>
        <taxon>Entelegynae</taxon>
        <taxon>Araneoidea</taxon>
        <taxon>Araneidae</taxon>
        <taxon>Caerostris</taxon>
    </lineage>
</organism>
<proteinExistence type="predicted"/>
<evidence type="ECO:0000256" key="1">
    <source>
        <dbReference type="SAM" id="MobiDB-lite"/>
    </source>
</evidence>
<dbReference type="Proteomes" id="UP001054837">
    <property type="component" value="Unassembled WGS sequence"/>
</dbReference>
<reference evidence="3 4" key="1">
    <citation type="submission" date="2021-06" db="EMBL/GenBank/DDBJ databases">
        <title>Caerostris darwini draft genome.</title>
        <authorList>
            <person name="Kono N."/>
            <person name="Arakawa K."/>
        </authorList>
    </citation>
    <scope>NUCLEOTIDE SEQUENCE [LARGE SCALE GENOMIC DNA]</scope>
</reference>
<evidence type="ECO:0000313" key="4">
    <source>
        <dbReference type="Proteomes" id="UP001054837"/>
    </source>
</evidence>
<gene>
    <name evidence="3" type="ORF">CDAR_506461</name>
</gene>
<keyword evidence="2" id="KW-1133">Transmembrane helix</keyword>
<feature type="compositionally biased region" description="Basic and acidic residues" evidence="1">
    <location>
        <begin position="1"/>
        <end position="11"/>
    </location>
</feature>
<feature type="transmembrane region" description="Helical" evidence="2">
    <location>
        <begin position="248"/>
        <end position="268"/>
    </location>
</feature>
<evidence type="ECO:0000256" key="2">
    <source>
        <dbReference type="SAM" id="Phobius"/>
    </source>
</evidence>
<dbReference type="EMBL" id="BPLQ01004124">
    <property type="protein sequence ID" value="GIY05763.1"/>
    <property type="molecule type" value="Genomic_DNA"/>
</dbReference>
<keyword evidence="2" id="KW-0812">Transmembrane</keyword>